<dbReference type="Pfam" id="PF07885">
    <property type="entry name" value="Ion_trans_2"/>
    <property type="match status" value="1"/>
</dbReference>
<protein>
    <recommendedName>
        <fullName evidence="1">Potassium channel domain-containing protein</fullName>
    </recommendedName>
</protein>
<sequence>MIPSVLKTILFFASCYYYLHNHLPSSPPHFNFTDDLFDPLYFSVTVSSTVGFGDLGPQTRLSKCVVMLQMCTTVFNVFNCIKGILSPREEQGGGKGKKGKGKSQ</sequence>
<evidence type="ECO:0000313" key="3">
    <source>
        <dbReference type="Proteomes" id="UP001165160"/>
    </source>
</evidence>
<name>A0A9W7EQH9_9STRA</name>
<comment type="caution">
    <text evidence="2">The sequence shown here is derived from an EMBL/GenBank/DDBJ whole genome shotgun (WGS) entry which is preliminary data.</text>
</comment>
<dbReference type="Gene3D" id="1.10.287.70">
    <property type="match status" value="1"/>
</dbReference>
<gene>
    <name evidence="2" type="ORF">TrVE_jg3134</name>
</gene>
<keyword evidence="3" id="KW-1185">Reference proteome</keyword>
<dbReference type="EMBL" id="BRXX01000091">
    <property type="protein sequence ID" value="GMH89179.1"/>
    <property type="molecule type" value="Genomic_DNA"/>
</dbReference>
<dbReference type="InterPro" id="IPR013099">
    <property type="entry name" value="K_chnl_dom"/>
</dbReference>
<evidence type="ECO:0000313" key="2">
    <source>
        <dbReference type="EMBL" id="GMH89179.1"/>
    </source>
</evidence>
<organism evidence="2 3">
    <name type="scientific">Triparma verrucosa</name>
    <dbReference type="NCBI Taxonomy" id="1606542"/>
    <lineage>
        <taxon>Eukaryota</taxon>
        <taxon>Sar</taxon>
        <taxon>Stramenopiles</taxon>
        <taxon>Ochrophyta</taxon>
        <taxon>Bolidophyceae</taxon>
        <taxon>Parmales</taxon>
        <taxon>Triparmaceae</taxon>
        <taxon>Triparma</taxon>
    </lineage>
</organism>
<proteinExistence type="predicted"/>
<evidence type="ECO:0000259" key="1">
    <source>
        <dbReference type="Pfam" id="PF07885"/>
    </source>
</evidence>
<reference evidence="3" key="1">
    <citation type="journal article" date="2023" name="Commun. Biol.">
        <title>Genome analysis of Parmales, the sister group of diatoms, reveals the evolutionary specialization of diatoms from phago-mixotrophs to photoautotrophs.</title>
        <authorList>
            <person name="Ban H."/>
            <person name="Sato S."/>
            <person name="Yoshikawa S."/>
            <person name="Yamada K."/>
            <person name="Nakamura Y."/>
            <person name="Ichinomiya M."/>
            <person name="Sato N."/>
            <person name="Blanc-Mathieu R."/>
            <person name="Endo H."/>
            <person name="Kuwata A."/>
            <person name="Ogata H."/>
        </authorList>
    </citation>
    <scope>NUCLEOTIDE SEQUENCE [LARGE SCALE GENOMIC DNA]</scope>
    <source>
        <strain evidence="3">NIES 3699</strain>
    </source>
</reference>
<dbReference type="AlphaFoldDB" id="A0A9W7EQH9"/>
<dbReference type="SUPFAM" id="SSF81324">
    <property type="entry name" value="Voltage-gated potassium channels"/>
    <property type="match status" value="1"/>
</dbReference>
<dbReference type="Proteomes" id="UP001165160">
    <property type="component" value="Unassembled WGS sequence"/>
</dbReference>
<feature type="domain" description="Potassium channel" evidence="1">
    <location>
        <begin position="5"/>
        <end position="80"/>
    </location>
</feature>
<accession>A0A9W7EQH9</accession>